<feature type="region of interest" description="Disordered" evidence="1">
    <location>
        <begin position="1"/>
        <end position="33"/>
    </location>
</feature>
<dbReference type="InterPro" id="IPR001227">
    <property type="entry name" value="Ac_transferase_dom_sf"/>
</dbReference>
<evidence type="ECO:0000313" key="2">
    <source>
        <dbReference type="EMBL" id="KAA8492562.1"/>
    </source>
</evidence>
<comment type="caution">
    <text evidence="2">The sequence shown here is derived from an EMBL/GenBank/DDBJ whole genome shotgun (WGS) entry which is preliminary data.</text>
</comment>
<name>A0A5J4YNM3_PORPP</name>
<sequence>MSTGRHRRSGTKVHRCSNVTGKPRRRSGPDSQAACMQLTSLRWEACVRDIASAPQDTWIELCPGKTLSA</sequence>
<dbReference type="EMBL" id="VRMN01000009">
    <property type="protein sequence ID" value="KAA8492562.1"/>
    <property type="molecule type" value="Genomic_DNA"/>
</dbReference>
<dbReference type="Gene3D" id="3.40.366.10">
    <property type="entry name" value="Malonyl-Coenzyme A Acyl Carrier Protein, domain 2"/>
    <property type="match status" value="1"/>
</dbReference>
<accession>A0A5J4YNM3</accession>
<gene>
    <name evidence="2" type="ORF">FVE85_8069</name>
</gene>
<dbReference type="Proteomes" id="UP000324585">
    <property type="component" value="Unassembled WGS sequence"/>
</dbReference>
<evidence type="ECO:0000313" key="3">
    <source>
        <dbReference type="Proteomes" id="UP000324585"/>
    </source>
</evidence>
<dbReference type="SUPFAM" id="SSF52151">
    <property type="entry name" value="FabD/lysophospholipase-like"/>
    <property type="match status" value="1"/>
</dbReference>
<dbReference type="AlphaFoldDB" id="A0A5J4YNM3"/>
<protein>
    <submittedName>
        <fullName evidence="2">Uncharacterized protein</fullName>
    </submittedName>
</protein>
<evidence type="ECO:0000256" key="1">
    <source>
        <dbReference type="SAM" id="MobiDB-lite"/>
    </source>
</evidence>
<keyword evidence="3" id="KW-1185">Reference proteome</keyword>
<reference evidence="3" key="1">
    <citation type="journal article" date="2019" name="Nat. Commun.">
        <title>Expansion of phycobilisome linker gene families in mesophilic red algae.</title>
        <authorList>
            <person name="Lee J."/>
            <person name="Kim D."/>
            <person name="Bhattacharya D."/>
            <person name="Yoon H.S."/>
        </authorList>
    </citation>
    <scope>NUCLEOTIDE SEQUENCE [LARGE SCALE GENOMIC DNA]</scope>
    <source>
        <strain evidence="3">CCMP 1328</strain>
    </source>
</reference>
<proteinExistence type="predicted"/>
<dbReference type="GO" id="GO:0016740">
    <property type="term" value="F:transferase activity"/>
    <property type="evidence" value="ECO:0007669"/>
    <property type="project" value="InterPro"/>
</dbReference>
<organism evidence="2 3">
    <name type="scientific">Porphyridium purpureum</name>
    <name type="common">Red alga</name>
    <name type="synonym">Porphyridium cruentum</name>
    <dbReference type="NCBI Taxonomy" id="35688"/>
    <lineage>
        <taxon>Eukaryota</taxon>
        <taxon>Rhodophyta</taxon>
        <taxon>Bangiophyceae</taxon>
        <taxon>Porphyridiales</taxon>
        <taxon>Porphyridiaceae</taxon>
        <taxon>Porphyridium</taxon>
    </lineage>
</organism>
<dbReference type="InterPro" id="IPR016035">
    <property type="entry name" value="Acyl_Trfase/lysoPLipase"/>
</dbReference>
<feature type="compositionally biased region" description="Basic residues" evidence="1">
    <location>
        <begin position="1"/>
        <end position="15"/>
    </location>
</feature>